<proteinExistence type="predicted"/>
<dbReference type="Proteomes" id="UP000824175">
    <property type="component" value="Unassembled WGS sequence"/>
</dbReference>
<protein>
    <submittedName>
        <fullName evidence="1">Uncharacterized protein</fullName>
    </submittedName>
</protein>
<accession>A0A9D1HQT2</accession>
<dbReference type="AlphaFoldDB" id="A0A9D1HQT2"/>
<organism evidence="1 2">
    <name type="scientific">Candidatus Fimiplasma intestinipullorum</name>
    <dbReference type="NCBI Taxonomy" id="2840825"/>
    <lineage>
        <taxon>Bacteria</taxon>
        <taxon>Bacillati</taxon>
        <taxon>Bacillota</taxon>
        <taxon>Clostridia</taxon>
        <taxon>Eubacteriales</taxon>
        <taxon>Candidatus Fimiplasma</taxon>
    </lineage>
</organism>
<sequence>MRTGFAYLIMMVTVQDFLHILTDYSDNYEEIKVKLNEKYDVLKKQFGLVNFRMTDSKM</sequence>
<reference evidence="1" key="2">
    <citation type="journal article" date="2021" name="PeerJ">
        <title>Extensive microbial diversity within the chicken gut microbiome revealed by metagenomics and culture.</title>
        <authorList>
            <person name="Gilroy R."/>
            <person name="Ravi A."/>
            <person name="Getino M."/>
            <person name="Pursley I."/>
            <person name="Horton D.L."/>
            <person name="Alikhan N.F."/>
            <person name="Baker D."/>
            <person name="Gharbi K."/>
            <person name="Hall N."/>
            <person name="Watson M."/>
            <person name="Adriaenssens E.M."/>
            <person name="Foster-Nyarko E."/>
            <person name="Jarju S."/>
            <person name="Secka A."/>
            <person name="Antonio M."/>
            <person name="Oren A."/>
            <person name="Chaudhuri R.R."/>
            <person name="La Ragione R."/>
            <person name="Hildebrand F."/>
            <person name="Pallen M.J."/>
        </authorList>
    </citation>
    <scope>NUCLEOTIDE SEQUENCE</scope>
    <source>
        <strain evidence="1">CHK195-11698</strain>
    </source>
</reference>
<name>A0A9D1HQT2_9FIRM</name>
<gene>
    <name evidence="1" type="ORF">IAD15_10730</name>
</gene>
<reference evidence="1" key="1">
    <citation type="submission" date="2020-10" db="EMBL/GenBank/DDBJ databases">
        <authorList>
            <person name="Gilroy R."/>
        </authorList>
    </citation>
    <scope>NUCLEOTIDE SEQUENCE</scope>
    <source>
        <strain evidence="1">CHK195-11698</strain>
    </source>
</reference>
<evidence type="ECO:0000313" key="1">
    <source>
        <dbReference type="EMBL" id="HIU14521.1"/>
    </source>
</evidence>
<comment type="caution">
    <text evidence="1">The sequence shown here is derived from an EMBL/GenBank/DDBJ whole genome shotgun (WGS) entry which is preliminary data.</text>
</comment>
<dbReference type="EMBL" id="DVMJ01000094">
    <property type="protein sequence ID" value="HIU14521.1"/>
    <property type="molecule type" value="Genomic_DNA"/>
</dbReference>
<evidence type="ECO:0000313" key="2">
    <source>
        <dbReference type="Proteomes" id="UP000824175"/>
    </source>
</evidence>